<name>A0A9D1L7T4_9FIRM</name>
<feature type="domain" description="Dynamin N-terminal" evidence="1">
    <location>
        <begin position="43"/>
        <end position="200"/>
    </location>
</feature>
<dbReference type="InterPro" id="IPR051943">
    <property type="entry name" value="TRAFAC_Dynamin-like_GTPase"/>
</dbReference>
<proteinExistence type="predicted"/>
<dbReference type="EMBL" id="DVMO01000108">
    <property type="protein sequence ID" value="HIU28194.1"/>
    <property type="molecule type" value="Genomic_DNA"/>
</dbReference>
<accession>A0A9D1L7T4</accession>
<reference evidence="2" key="2">
    <citation type="journal article" date="2021" name="PeerJ">
        <title>Extensive microbial diversity within the chicken gut microbiome revealed by metagenomics and culture.</title>
        <authorList>
            <person name="Gilroy R."/>
            <person name="Ravi A."/>
            <person name="Getino M."/>
            <person name="Pursley I."/>
            <person name="Horton D.L."/>
            <person name="Alikhan N.F."/>
            <person name="Baker D."/>
            <person name="Gharbi K."/>
            <person name="Hall N."/>
            <person name="Watson M."/>
            <person name="Adriaenssens E.M."/>
            <person name="Foster-Nyarko E."/>
            <person name="Jarju S."/>
            <person name="Secka A."/>
            <person name="Antonio M."/>
            <person name="Oren A."/>
            <person name="Chaudhuri R.R."/>
            <person name="La Ragione R."/>
            <person name="Hildebrand F."/>
            <person name="Pallen M.J."/>
        </authorList>
    </citation>
    <scope>NUCLEOTIDE SEQUENCE</scope>
    <source>
        <strain evidence="2">11300</strain>
    </source>
</reference>
<evidence type="ECO:0000313" key="2">
    <source>
        <dbReference type="EMBL" id="HIU28194.1"/>
    </source>
</evidence>
<evidence type="ECO:0000313" key="3">
    <source>
        <dbReference type="Proteomes" id="UP000824091"/>
    </source>
</evidence>
<sequence>MEKTIYQRVKEAEKMFGEYEITAKELARTRSLRERLEDSHMTVSVIGQFKRGKSAVINRILQREIMPVGIVPVTAVVTMIDYGEEPRAYVHFANGMVKDTPFEELSAYVNEQENRDNHLKVSRVEVTCPSPFLEDNLTLVDTPGVGSLHEKNTKEAYSFVTESDAVIFTFSVDSPLNRIETDFLLKAKEYASKFYFAVNKTDMISKDDLEAYLAYCREILPALTGLDNVRLFPVSARTGEGIDALKDAVASDMRTEGRKILEESSELKLRDIVLSALAQIKLYRSALSMTGEEFEDRFKEMNAFFDQLKAEAKNLPEALKKNPMVCELHANDVKNRLAEKVTELFGIDYSYDIEDVEEADGREERDIAAEVTEICDSLLSTLNEIFMYREENTYIVSKRIYHLNDMVRKLVRMRDRK</sequence>
<dbReference type="InterPro" id="IPR045063">
    <property type="entry name" value="Dynamin_N"/>
</dbReference>
<dbReference type="SUPFAM" id="SSF52540">
    <property type="entry name" value="P-loop containing nucleoside triphosphate hydrolases"/>
    <property type="match status" value="1"/>
</dbReference>
<dbReference type="PANTHER" id="PTHR43681:SF1">
    <property type="entry name" value="SARCALUMENIN"/>
    <property type="match status" value="1"/>
</dbReference>
<dbReference type="AlphaFoldDB" id="A0A9D1L7T4"/>
<comment type="caution">
    <text evidence="2">The sequence shown here is derived from an EMBL/GenBank/DDBJ whole genome shotgun (WGS) entry which is preliminary data.</text>
</comment>
<dbReference type="Proteomes" id="UP000824091">
    <property type="component" value="Unassembled WGS sequence"/>
</dbReference>
<dbReference type="Gene3D" id="3.40.50.300">
    <property type="entry name" value="P-loop containing nucleotide triphosphate hydrolases"/>
    <property type="match status" value="1"/>
</dbReference>
<dbReference type="InterPro" id="IPR027417">
    <property type="entry name" value="P-loop_NTPase"/>
</dbReference>
<protein>
    <submittedName>
        <fullName evidence="2">Dynamin family protein</fullName>
    </submittedName>
</protein>
<reference evidence="2" key="1">
    <citation type="submission" date="2020-10" db="EMBL/GenBank/DDBJ databases">
        <authorList>
            <person name="Gilroy R."/>
        </authorList>
    </citation>
    <scope>NUCLEOTIDE SEQUENCE</scope>
    <source>
        <strain evidence="2">11300</strain>
    </source>
</reference>
<dbReference type="PANTHER" id="PTHR43681">
    <property type="entry name" value="TRANSMEMBRANE GTPASE FZO"/>
    <property type="match status" value="1"/>
</dbReference>
<evidence type="ECO:0000259" key="1">
    <source>
        <dbReference type="Pfam" id="PF00350"/>
    </source>
</evidence>
<dbReference type="Pfam" id="PF00350">
    <property type="entry name" value="Dynamin_N"/>
    <property type="match status" value="1"/>
</dbReference>
<gene>
    <name evidence="2" type="ORF">IAD16_07445</name>
</gene>
<organism evidence="2 3">
    <name type="scientific">Candidatus Fimisoma avicola</name>
    <dbReference type="NCBI Taxonomy" id="2840826"/>
    <lineage>
        <taxon>Bacteria</taxon>
        <taxon>Bacillati</taxon>
        <taxon>Bacillota</taxon>
        <taxon>Clostridia</taxon>
        <taxon>Eubacteriales</taxon>
        <taxon>Candidatus Fimisoma</taxon>
    </lineage>
</organism>
<dbReference type="CDD" id="cd09912">
    <property type="entry name" value="DLP_2"/>
    <property type="match status" value="1"/>
</dbReference>